<name>A0A0C3EN88_PILCF</name>
<feature type="region of interest" description="Disordered" evidence="1">
    <location>
        <begin position="349"/>
        <end position="380"/>
    </location>
</feature>
<dbReference type="InParanoid" id="A0A0C3EN88"/>
<keyword evidence="3" id="KW-1185">Reference proteome</keyword>
<dbReference type="OrthoDB" id="3261928at2759"/>
<reference evidence="2 3" key="1">
    <citation type="submission" date="2014-04" db="EMBL/GenBank/DDBJ databases">
        <authorList>
            <consortium name="DOE Joint Genome Institute"/>
            <person name="Kuo A."/>
            <person name="Tarkka M."/>
            <person name="Buscot F."/>
            <person name="Kohler A."/>
            <person name="Nagy L.G."/>
            <person name="Floudas D."/>
            <person name="Copeland A."/>
            <person name="Barry K.W."/>
            <person name="Cichocki N."/>
            <person name="Veneault-Fourrey C."/>
            <person name="LaButti K."/>
            <person name="Lindquist E.A."/>
            <person name="Lipzen A."/>
            <person name="Lundell T."/>
            <person name="Morin E."/>
            <person name="Murat C."/>
            <person name="Sun H."/>
            <person name="Tunlid A."/>
            <person name="Henrissat B."/>
            <person name="Grigoriev I.V."/>
            <person name="Hibbett D.S."/>
            <person name="Martin F."/>
            <person name="Nordberg H.P."/>
            <person name="Cantor M.N."/>
            <person name="Hua S.X."/>
        </authorList>
    </citation>
    <scope>NUCLEOTIDE SEQUENCE [LARGE SCALE GENOMIC DNA]</scope>
    <source>
        <strain evidence="2 3">F 1598</strain>
    </source>
</reference>
<evidence type="ECO:0000256" key="1">
    <source>
        <dbReference type="SAM" id="MobiDB-lite"/>
    </source>
</evidence>
<reference evidence="3" key="2">
    <citation type="submission" date="2015-01" db="EMBL/GenBank/DDBJ databases">
        <title>Evolutionary Origins and Diversification of the Mycorrhizal Mutualists.</title>
        <authorList>
            <consortium name="DOE Joint Genome Institute"/>
            <consortium name="Mycorrhizal Genomics Consortium"/>
            <person name="Kohler A."/>
            <person name="Kuo A."/>
            <person name="Nagy L.G."/>
            <person name="Floudas D."/>
            <person name="Copeland A."/>
            <person name="Barry K.W."/>
            <person name="Cichocki N."/>
            <person name="Veneault-Fourrey C."/>
            <person name="LaButti K."/>
            <person name="Lindquist E.A."/>
            <person name="Lipzen A."/>
            <person name="Lundell T."/>
            <person name="Morin E."/>
            <person name="Murat C."/>
            <person name="Riley R."/>
            <person name="Ohm R."/>
            <person name="Sun H."/>
            <person name="Tunlid A."/>
            <person name="Henrissat B."/>
            <person name="Grigoriev I.V."/>
            <person name="Hibbett D.S."/>
            <person name="Martin F."/>
        </authorList>
    </citation>
    <scope>NUCLEOTIDE SEQUENCE [LARGE SCALE GENOMIC DNA]</scope>
    <source>
        <strain evidence="3">F 1598</strain>
    </source>
</reference>
<organism evidence="2 3">
    <name type="scientific">Piloderma croceum (strain F 1598)</name>
    <dbReference type="NCBI Taxonomy" id="765440"/>
    <lineage>
        <taxon>Eukaryota</taxon>
        <taxon>Fungi</taxon>
        <taxon>Dikarya</taxon>
        <taxon>Basidiomycota</taxon>
        <taxon>Agaricomycotina</taxon>
        <taxon>Agaricomycetes</taxon>
        <taxon>Agaricomycetidae</taxon>
        <taxon>Atheliales</taxon>
        <taxon>Atheliaceae</taxon>
        <taxon>Piloderma</taxon>
    </lineage>
</organism>
<protein>
    <submittedName>
        <fullName evidence="2">Uncharacterized protein</fullName>
    </submittedName>
</protein>
<dbReference type="EMBL" id="KN833068">
    <property type="protein sequence ID" value="KIM74050.1"/>
    <property type="molecule type" value="Genomic_DNA"/>
</dbReference>
<dbReference type="HOGENOM" id="CLU_042422_0_0_1"/>
<gene>
    <name evidence="2" type="ORF">PILCRDRAFT_80478</name>
</gene>
<evidence type="ECO:0000313" key="3">
    <source>
        <dbReference type="Proteomes" id="UP000054166"/>
    </source>
</evidence>
<accession>A0A0C3EN88</accession>
<dbReference type="AlphaFoldDB" id="A0A0C3EN88"/>
<sequence>MKDLYLVSLQSLGVSFQVLIYSVERVNLANPAGPPPVTVSPRRPLERWLNNPAWIDGGLNPPHFYITLAEINAALVAAGRPAQAQSQPSANQLPAPTGFGNKQLKCTNKCNRYTFCCRTSIFLTFVTGRLTSVTMHFDEIVPGATRMSKAKVKKIAETKTDCIDFDNMSRVQVVQRILEFHGLKDKYEASPVRGPEFKLWYSQSPGGKIGAPTISTDHDYDVLIAALRRKPASCAVGISFDLDNISAFRVRAKRALALEEEDLMGPGGELLHGDKVPRLDQYNETQKLHGTFTLRIKEEHTCQQHLGENGSIGHCYVTSVGRHIGLNMRRLSMWAAACAAGEATKYHPPNIAEFDGAQNGSTTSTRPRGRGGPSSKFVAAPSPSDAAMSVITAFFEAQAKASTARRATSPIERIVLPAASEQSRAKRIVAFPLPTPAAELQRFLEDFRRLKGIDVLSSCAALATAAIRPGLLTYLSLTRLMELTGLLEGQALLMQVFGREWSASLEHQRTVDVFN</sequence>
<proteinExistence type="predicted"/>
<dbReference type="Proteomes" id="UP000054166">
    <property type="component" value="Unassembled WGS sequence"/>
</dbReference>
<evidence type="ECO:0000313" key="2">
    <source>
        <dbReference type="EMBL" id="KIM74050.1"/>
    </source>
</evidence>